<dbReference type="PROSITE" id="PS51318">
    <property type="entry name" value="TAT"/>
    <property type="match status" value="1"/>
</dbReference>
<evidence type="ECO:0000256" key="2">
    <source>
        <dbReference type="SAM" id="Phobius"/>
    </source>
</evidence>
<feature type="region of interest" description="Disordered" evidence="1">
    <location>
        <begin position="50"/>
        <end position="69"/>
    </location>
</feature>
<dbReference type="InterPro" id="IPR006311">
    <property type="entry name" value="TAT_signal"/>
</dbReference>
<evidence type="ECO:0000256" key="1">
    <source>
        <dbReference type="SAM" id="MobiDB-lite"/>
    </source>
</evidence>
<dbReference type="AlphaFoldDB" id="C5EYI1"/>
<dbReference type="Proteomes" id="UP000003953">
    <property type="component" value="Unassembled WGS sequence"/>
</dbReference>
<dbReference type="RefSeq" id="WP_005021611.1">
    <property type="nucleotide sequence ID" value="NZ_DS990442.1"/>
</dbReference>
<evidence type="ECO:0000313" key="4">
    <source>
        <dbReference type="Proteomes" id="UP000003953"/>
    </source>
</evidence>
<feature type="transmembrane region" description="Helical" evidence="2">
    <location>
        <begin position="29"/>
        <end position="51"/>
    </location>
</feature>
<organism evidence="3 4">
    <name type="scientific">Helicobacter pullorum MIT 98-5489</name>
    <dbReference type="NCBI Taxonomy" id="537972"/>
    <lineage>
        <taxon>Bacteria</taxon>
        <taxon>Pseudomonadati</taxon>
        <taxon>Campylobacterota</taxon>
        <taxon>Epsilonproteobacteria</taxon>
        <taxon>Campylobacterales</taxon>
        <taxon>Helicobacteraceae</taxon>
        <taxon>Helicobacter</taxon>
    </lineage>
</organism>
<reference evidence="4" key="1">
    <citation type="journal article" date="2014" name="Genome Announc.">
        <title>Draft genome sequences of six enterohepatic helicobacter species isolated from humans and one from rhesus macaques.</title>
        <authorList>
            <person name="Shen Z."/>
            <person name="Sheh A."/>
            <person name="Young S.K."/>
            <person name="Abouelliel A."/>
            <person name="Ward D.V."/>
            <person name="Earl A.M."/>
            <person name="Fox J.G."/>
        </authorList>
    </citation>
    <scope>NUCLEOTIDE SEQUENCE [LARGE SCALE GENOMIC DNA]</scope>
    <source>
        <strain evidence="4">MIT 98-5489</strain>
    </source>
</reference>
<protein>
    <submittedName>
        <fullName evidence="3">Tat pathway signal sequence domain protein</fullName>
    </submittedName>
</protein>
<gene>
    <name evidence="3" type="ORF">HPMG_00786</name>
</gene>
<proteinExistence type="predicted"/>
<accession>C5EYI1</accession>
<keyword evidence="2" id="KW-0472">Membrane</keyword>
<keyword evidence="4" id="KW-1185">Reference proteome</keyword>
<dbReference type="EMBL" id="DS990442">
    <property type="protein sequence ID" value="EEQ63329.1"/>
    <property type="molecule type" value="Genomic_DNA"/>
</dbReference>
<keyword evidence="2" id="KW-0812">Transmembrane</keyword>
<name>C5EYI1_9HELI</name>
<feature type="compositionally biased region" description="Basic residues" evidence="1">
    <location>
        <begin position="52"/>
        <end position="62"/>
    </location>
</feature>
<evidence type="ECO:0000313" key="3">
    <source>
        <dbReference type="EMBL" id="EEQ63329.1"/>
    </source>
</evidence>
<keyword evidence="2" id="KW-1133">Transmembrane helix</keyword>
<dbReference type="HOGENOM" id="CLU_2770236_0_0_7"/>
<sequence length="69" mass="7695">MHDKTNPLQSCDSPQRASRRDFLKESSKMLGAGLAFSTLGAINPIFAATQAKKTKSKPKRRQYANNHFT</sequence>